<reference evidence="3" key="1">
    <citation type="journal article" date="2013" name="Nat. Genet.">
        <title>The duck genome and transcriptome provide insight into an avian influenza virus reservoir species.</title>
        <authorList>
            <person name="Huang Y."/>
            <person name="Li Y."/>
            <person name="Burt D.W."/>
            <person name="Chen H."/>
            <person name="Zhang Y."/>
            <person name="Qian W."/>
            <person name="Kim H."/>
            <person name="Gan S."/>
            <person name="Zhao Y."/>
            <person name="Li J."/>
            <person name="Yi K."/>
            <person name="Feng H."/>
            <person name="Zhu P."/>
            <person name="Li B."/>
            <person name="Liu Q."/>
            <person name="Fairley S."/>
            <person name="Magor K.E."/>
            <person name="Du Z."/>
            <person name="Hu X."/>
            <person name="Goodman L."/>
            <person name="Tafer H."/>
            <person name="Vignal A."/>
            <person name="Lee T."/>
            <person name="Kim K.W."/>
            <person name="Sheng Z."/>
            <person name="An Y."/>
            <person name="Searle S."/>
            <person name="Herrero J."/>
            <person name="Groenen M.A."/>
            <person name="Crooijmans R.P."/>
            <person name="Faraut T."/>
            <person name="Cai Q."/>
            <person name="Webster R.G."/>
            <person name="Aldridge J.R."/>
            <person name="Warren W.C."/>
            <person name="Bartschat S."/>
            <person name="Kehr S."/>
            <person name="Marz M."/>
            <person name="Stadler P.F."/>
            <person name="Smith J."/>
            <person name="Kraus R.H."/>
            <person name="Zhao Y."/>
            <person name="Ren L."/>
            <person name="Fei J."/>
            <person name="Morisson M."/>
            <person name="Kaiser P."/>
            <person name="Griffin D.K."/>
            <person name="Rao M."/>
            <person name="Pitel F."/>
            <person name="Wang J."/>
            <person name="Li N."/>
        </authorList>
    </citation>
    <scope>NUCLEOTIDE SEQUENCE [LARGE SCALE GENOMIC DNA]</scope>
</reference>
<feature type="region of interest" description="Disordered" evidence="1">
    <location>
        <begin position="428"/>
        <end position="463"/>
    </location>
</feature>
<feature type="region of interest" description="Disordered" evidence="1">
    <location>
        <begin position="710"/>
        <end position="734"/>
    </location>
</feature>
<feature type="region of interest" description="Disordered" evidence="1">
    <location>
        <begin position="541"/>
        <end position="566"/>
    </location>
</feature>
<feature type="region of interest" description="Disordered" evidence="1">
    <location>
        <begin position="483"/>
        <end position="504"/>
    </location>
</feature>
<evidence type="ECO:0000313" key="3">
    <source>
        <dbReference type="Proteomes" id="UP000296049"/>
    </source>
</evidence>
<proteinExistence type="predicted"/>
<accession>R0J9P8</accession>
<gene>
    <name evidence="2" type="ORF">Anapl_14398</name>
</gene>
<feature type="compositionally biased region" description="Polar residues" evidence="1">
    <location>
        <begin position="711"/>
        <end position="725"/>
    </location>
</feature>
<dbReference type="EMBL" id="KB745283">
    <property type="protein sequence ID" value="EOA93910.1"/>
    <property type="molecule type" value="Genomic_DNA"/>
</dbReference>
<protein>
    <submittedName>
        <fullName evidence="2">Uncharacterized protein</fullName>
    </submittedName>
</protein>
<dbReference type="AlphaFoldDB" id="R0J9P8"/>
<keyword evidence="3" id="KW-1185">Reference proteome</keyword>
<evidence type="ECO:0000313" key="2">
    <source>
        <dbReference type="EMBL" id="EOA93910.1"/>
    </source>
</evidence>
<sequence>MTHFCPATHLNAQALAALWLRSLMSENIAAMLIFLLRESPGEAGEEQQEPHLPQRPQRLCRHLAAQSTQTPTVLTHLSPLRSQRHSNRLVLQHTTEQLTHYVWQPESPSPASSPLTTALYSSSSARTTEEIIENSRVLPLSISHVKVAGRSRKPQCCAGLAPVEKSVARFPCVTWQVSAHNCFWITSPPLAEDDRHVEGTCHANSPEMMNTSVLTCRTSVRLQRWGLRLRGRSLLSFVLLSTQFHYVHARGAFKQEGDGRGGEELKQCAYAVQVCSASKSELTTGWMPVTPTAYCTNIFIQSSRGEEGEQKRHDNLQPAGRDNEVTQQKHIVRCVSAQINYSGKLKATRNRTKIHQVNHNYKEQLMILAKPLVGMAEYRWWLHDCPPNTTGVQHKGQIPTPFLHYNAASRPDSTIALSHRGQPIWARLSSTDTSPTTRHDPTAPVGPEASGSVVSRDRPEKQQSLPCGIERRNMKAGINLLCNQTATGPPRKQKTPRSQDLNAERRHLTKHYGVGRANTAGGSPPKEIVTPDGQRELLRHEAPPRHRLQPPCPGAHRHQRGSAGGRPGGAFTTVLNLSEEVGYVSFGTPQHDNLLPAAWAAPTWPRASQGRPAATRVGSHPAGVDVPSYVSSTPYLLVKPHQPLDFESLAFEINHSETKHLVFYAEAAAEFLMATSLCQHLKVSAAEGKRDFNITLHPEITISHRRGFYGASSSQGKTRCSTSKGPTPLGTARDTEHGNFAKLRISLITLPANIRGKIPTRFSRHRLPQTGKKTQSRHRCLLPAGKMQEVPIHKVAESTTKSVFRKL</sequence>
<organism evidence="2 3">
    <name type="scientific">Anas platyrhynchos</name>
    <name type="common">Mallard</name>
    <name type="synonym">Anas boschas</name>
    <dbReference type="NCBI Taxonomy" id="8839"/>
    <lineage>
        <taxon>Eukaryota</taxon>
        <taxon>Metazoa</taxon>
        <taxon>Chordata</taxon>
        <taxon>Craniata</taxon>
        <taxon>Vertebrata</taxon>
        <taxon>Euteleostomi</taxon>
        <taxon>Archelosauria</taxon>
        <taxon>Archosauria</taxon>
        <taxon>Dinosauria</taxon>
        <taxon>Saurischia</taxon>
        <taxon>Theropoda</taxon>
        <taxon>Coelurosauria</taxon>
        <taxon>Aves</taxon>
        <taxon>Neognathae</taxon>
        <taxon>Galloanserae</taxon>
        <taxon>Anseriformes</taxon>
        <taxon>Anatidae</taxon>
        <taxon>Anatinae</taxon>
        <taxon>Anas</taxon>
    </lineage>
</organism>
<name>R0J9P8_ANAPL</name>
<dbReference type="Proteomes" id="UP000296049">
    <property type="component" value="Unassembled WGS sequence"/>
</dbReference>
<evidence type="ECO:0000256" key="1">
    <source>
        <dbReference type="SAM" id="MobiDB-lite"/>
    </source>
</evidence>